<dbReference type="GO" id="GO:0070233">
    <property type="term" value="P:negative regulation of T cell apoptotic process"/>
    <property type="evidence" value="ECO:0007669"/>
    <property type="project" value="Ensembl"/>
</dbReference>
<dbReference type="EMBL" id="ABDC03015146">
    <property type="status" value="NOT_ANNOTATED_CDS"/>
    <property type="molecule type" value="Genomic_DNA"/>
</dbReference>
<dbReference type="InterPro" id="IPR013783">
    <property type="entry name" value="Ig-like_fold"/>
</dbReference>
<dbReference type="GO" id="GO:0006508">
    <property type="term" value="P:proteolysis"/>
    <property type="evidence" value="ECO:0007669"/>
    <property type="project" value="Ensembl"/>
</dbReference>
<dbReference type="RefSeq" id="XP_012623668.1">
    <property type="nucleotide sequence ID" value="XM_012768214.1"/>
</dbReference>
<evidence type="ECO:0000313" key="13">
    <source>
        <dbReference type="Proteomes" id="UP000694394"/>
    </source>
</evidence>
<comment type="subcellular location">
    <subcellularLocation>
        <location evidence="1 8">Secreted</location>
    </subcellularLocation>
</comment>
<reference evidence="12" key="3">
    <citation type="submission" date="2025-09" db="UniProtKB">
        <authorList>
            <consortium name="Ensembl"/>
        </authorList>
    </citation>
    <scope>IDENTIFICATION</scope>
</reference>
<keyword evidence="6" id="KW-0873">Pyrrolidone carboxylic acid</keyword>
<protein>
    <recommendedName>
        <fullName evidence="8">Prolactin-inducible protein homolog</fullName>
    </recommendedName>
</protein>
<evidence type="ECO:0000256" key="2">
    <source>
        <dbReference type="ARBA" id="ARBA00006819"/>
    </source>
</evidence>
<evidence type="ECO:0000256" key="10">
    <source>
        <dbReference type="PIRSR" id="PIRSR002572-2"/>
    </source>
</evidence>
<evidence type="ECO:0000256" key="4">
    <source>
        <dbReference type="ARBA" id="ARBA00022729"/>
    </source>
</evidence>
<dbReference type="PIRSF" id="PIRSF002572">
    <property type="entry name" value="PIP-GCDFP-15"/>
    <property type="match status" value="1"/>
</dbReference>
<dbReference type="SUPFAM" id="SSF81296">
    <property type="entry name" value="E set domains"/>
    <property type="match status" value="1"/>
</dbReference>
<evidence type="ECO:0000256" key="3">
    <source>
        <dbReference type="ARBA" id="ARBA00022525"/>
    </source>
</evidence>
<evidence type="ECO:0000256" key="5">
    <source>
        <dbReference type="ARBA" id="ARBA00023157"/>
    </source>
</evidence>
<dbReference type="GeneTree" id="ENSGT00390000002099"/>
<sequence length="146" mass="16623">MRSLQLLFRASTGLLLVLCLQLGTIKTQEDTTRRAVIMNVDMPSRTRVNQEVSVKLNIETELTECLVCKAYLRSNVTMDGPFNYRFTVCVCKDAPRTLYWDFQVDKTMGIAVVVDTVRELGICPDDMAVIPIKANRYYYTTSLVVQ</sequence>
<dbReference type="GO" id="GO:0042802">
    <property type="term" value="F:identical protein binding"/>
    <property type="evidence" value="ECO:0007669"/>
    <property type="project" value="Ensembl"/>
</dbReference>
<dbReference type="GO" id="GO:0002682">
    <property type="term" value="P:regulation of immune system process"/>
    <property type="evidence" value="ECO:0007669"/>
    <property type="project" value="TreeGrafter"/>
</dbReference>
<evidence type="ECO:0000256" key="6">
    <source>
        <dbReference type="ARBA" id="ARBA00023283"/>
    </source>
</evidence>
<name>A0A8B7GLK2_MICMU</name>
<dbReference type="FunFam" id="2.60.40.10:FF:001572">
    <property type="entry name" value="Prolactin-inducible protein homolog"/>
    <property type="match status" value="1"/>
</dbReference>
<evidence type="ECO:0000256" key="7">
    <source>
        <dbReference type="ARBA" id="ARBA00025932"/>
    </source>
</evidence>
<feature type="chain" id="PRO_5044133892" description="Prolactin-inducible protein homolog" evidence="11">
    <location>
        <begin position="28"/>
        <end position="146"/>
    </location>
</feature>
<keyword evidence="3 8" id="KW-0964">Secreted</keyword>
<reference evidence="12" key="2">
    <citation type="submission" date="2025-08" db="UniProtKB">
        <authorList>
            <consortium name="Ensembl"/>
        </authorList>
    </citation>
    <scope>IDENTIFICATION</scope>
</reference>
<dbReference type="GO" id="GO:0019864">
    <property type="term" value="F:IgG binding"/>
    <property type="evidence" value="ECO:0007669"/>
    <property type="project" value="Ensembl"/>
</dbReference>
<dbReference type="CTD" id="5304"/>
<comment type="similarity">
    <text evidence="2 8">Belongs to the PIP family.</text>
</comment>
<accession>A0A8B7GLK2</accession>
<feature type="disulfide bond" evidence="9">
    <location>
        <begin position="89"/>
        <end position="123"/>
    </location>
</feature>
<dbReference type="KEGG" id="mmur:105873368"/>
<reference evidence="12" key="1">
    <citation type="submission" date="2016-12" db="EMBL/GenBank/DDBJ databases">
        <title>Mouse lemur reference genome and diversity panel.</title>
        <authorList>
            <person name="Harris R."/>
            <person name="Larsen P."/>
            <person name="Liu Y."/>
            <person name="Hughes D.S."/>
            <person name="Murali S."/>
            <person name="Raveendran M."/>
            <person name="Korchina V."/>
            <person name="Wang M."/>
            <person name="Jhangiani S."/>
            <person name="Bandaranaike D."/>
            <person name="Bellair M."/>
            <person name="Blankenburg K."/>
            <person name="Chao H."/>
            <person name="Dahdouli M."/>
            <person name="Dinh H."/>
            <person name="Doddapaneni H."/>
            <person name="English A."/>
            <person name="Firestine M."/>
            <person name="Gnanaolivu R."/>
            <person name="Gross S."/>
            <person name="Hernandez B."/>
            <person name="Javaid M."/>
            <person name="Jayaseelan J."/>
            <person name="Jones J."/>
            <person name="Khan Z."/>
            <person name="Kovar C."/>
            <person name="Kurapati P."/>
            <person name="Le B."/>
            <person name="Lee S."/>
            <person name="Li M."/>
            <person name="Mathew T."/>
            <person name="Narasimhan A."/>
            <person name="Ngo D."/>
            <person name="Nguyen L."/>
            <person name="Okwuonu G."/>
            <person name="Ongeri F."/>
            <person name="Osuji N."/>
            <person name="Pu L.-L."/>
            <person name="Puazo M."/>
            <person name="Quiroz J."/>
            <person name="Raj R."/>
            <person name="Rajbhandari K."/>
            <person name="Reid J.G."/>
            <person name="Santibanez J."/>
            <person name="Sexton D."/>
            <person name="Skinner E."/>
            <person name="Vee V."/>
            <person name="Weissenberger G."/>
            <person name="Wu Y."/>
            <person name="Xin Y."/>
            <person name="Han Y."/>
            <person name="Campbell C."/>
            <person name="Brown A."/>
            <person name="Sullivan B."/>
            <person name="Shelton J."/>
            <person name="Brown S."/>
            <person name="Dudchenko O."/>
            <person name="Machol I."/>
            <person name="Durand N."/>
            <person name="Shamim M."/>
            <person name="Lieberman A."/>
            <person name="Muzny D.M."/>
            <person name="Richards S."/>
            <person name="Yoder A."/>
            <person name="Worley K.C."/>
            <person name="Rogers J."/>
            <person name="Gibbs R.A."/>
        </authorList>
    </citation>
    <scope>NUCLEOTIDE SEQUENCE [LARGE SCALE GENOMIC DNA]</scope>
</reference>
<evidence type="ECO:0000256" key="9">
    <source>
        <dbReference type="PIRSR" id="PIRSR002572-1"/>
    </source>
</evidence>
<gene>
    <name evidence="12" type="primary">PIP</name>
</gene>
<dbReference type="GO" id="GO:0001580">
    <property type="term" value="P:detection of chemical stimulus involved in sensory perception of bitter taste"/>
    <property type="evidence" value="ECO:0007669"/>
    <property type="project" value="Ensembl"/>
</dbReference>
<proteinExistence type="inferred from homology"/>
<comment type="subunit">
    <text evidence="7 8">Monomer. Interacts with AZGP1.</text>
</comment>
<feature type="signal peptide" evidence="11">
    <location>
        <begin position="1"/>
        <end position="27"/>
    </location>
</feature>
<dbReference type="Proteomes" id="UP000694394">
    <property type="component" value="Chromosome 11"/>
</dbReference>
<dbReference type="InterPro" id="IPR014756">
    <property type="entry name" value="Ig_E-set"/>
</dbReference>
<dbReference type="GO" id="GO:0010628">
    <property type="term" value="P:positive regulation of gene expression"/>
    <property type="evidence" value="ECO:0007669"/>
    <property type="project" value="Ensembl"/>
</dbReference>
<keyword evidence="13" id="KW-1185">Reference proteome</keyword>
<keyword evidence="4 11" id="KW-0732">Signal</keyword>
<dbReference type="PANTHER" id="PTHR15096:SF5">
    <property type="entry name" value="PROLACTIN-INDUCIBLE PROTEIN"/>
    <property type="match status" value="1"/>
</dbReference>
<dbReference type="GO" id="GO:0004190">
    <property type="term" value="F:aspartic-type endopeptidase activity"/>
    <property type="evidence" value="ECO:0007669"/>
    <property type="project" value="Ensembl"/>
</dbReference>
<keyword evidence="5 9" id="KW-1015">Disulfide bond</keyword>
<dbReference type="OrthoDB" id="9835042at2759"/>
<dbReference type="GO" id="GO:0005634">
    <property type="term" value="C:nucleus"/>
    <property type="evidence" value="ECO:0007669"/>
    <property type="project" value="Ensembl"/>
</dbReference>
<dbReference type="Ensembl" id="ENSMICT00000007445.3">
    <property type="protein sequence ID" value="ENSMICP00000006776.3"/>
    <property type="gene ID" value="ENSMICG00000007453.3"/>
</dbReference>
<evidence type="ECO:0000256" key="8">
    <source>
        <dbReference type="PIRNR" id="PIRNR002572"/>
    </source>
</evidence>
<dbReference type="InterPro" id="IPR007990">
    <property type="entry name" value="PIP"/>
</dbReference>
<dbReference type="Pfam" id="PF05326">
    <property type="entry name" value="SVA"/>
    <property type="match status" value="1"/>
</dbReference>
<feature type="disulfide bond" evidence="9">
    <location>
        <begin position="65"/>
        <end position="91"/>
    </location>
</feature>
<organism evidence="12 13">
    <name type="scientific">Microcebus murinus</name>
    <name type="common">Gray mouse lemur</name>
    <name type="synonym">Lemur murinus</name>
    <dbReference type="NCBI Taxonomy" id="30608"/>
    <lineage>
        <taxon>Eukaryota</taxon>
        <taxon>Metazoa</taxon>
        <taxon>Chordata</taxon>
        <taxon>Craniata</taxon>
        <taxon>Vertebrata</taxon>
        <taxon>Euteleostomi</taxon>
        <taxon>Mammalia</taxon>
        <taxon>Eutheria</taxon>
        <taxon>Euarchontoglires</taxon>
        <taxon>Primates</taxon>
        <taxon>Strepsirrhini</taxon>
        <taxon>Lemuriformes</taxon>
        <taxon>Cheirogaleidae</taxon>
        <taxon>Microcebus</taxon>
    </lineage>
</organism>
<evidence type="ECO:0000313" key="12">
    <source>
        <dbReference type="Ensembl" id="ENSMICP00000006776.3"/>
    </source>
</evidence>
<evidence type="ECO:0000256" key="1">
    <source>
        <dbReference type="ARBA" id="ARBA00004613"/>
    </source>
</evidence>
<evidence type="ECO:0000256" key="11">
    <source>
        <dbReference type="SAM" id="SignalP"/>
    </source>
</evidence>
<feature type="modified residue" description="Pyrrolidone carboxylic acid" evidence="10">
    <location>
        <position position="28"/>
    </location>
</feature>
<dbReference type="PANTHER" id="PTHR15096">
    <property type="entry name" value="PROLACTIN-INDUCIBLE PROTEIN/SEMINAL VESICLE ANTIGEN"/>
    <property type="match status" value="1"/>
</dbReference>
<dbReference type="Gene3D" id="2.60.40.10">
    <property type="entry name" value="Immunoglobulins"/>
    <property type="match status" value="1"/>
</dbReference>
<dbReference type="AlphaFoldDB" id="A0A8B7GLK2"/>
<dbReference type="GO" id="GO:0005615">
    <property type="term" value="C:extracellular space"/>
    <property type="evidence" value="ECO:0007669"/>
    <property type="project" value="Ensembl"/>
</dbReference>